<evidence type="ECO:0000256" key="1">
    <source>
        <dbReference type="SAM" id="MobiDB-lite"/>
    </source>
</evidence>
<organism evidence="4 6">
    <name type="scientific">Cucumis melo var. makuwa</name>
    <name type="common">Oriental melon</name>
    <dbReference type="NCBI Taxonomy" id="1194695"/>
    <lineage>
        <taxon>Eukaryota</taxon>
        <taxon>Viridiplantae</taxon>
        <taxon>Streptophyta</taxon>
        <taxon>Embryophyta</taxon>
        <taxon>Tracheophyta</taxon>
        <taxon>Spermatophyta</taxon>
        <taxon>Magnoliopsida</taxon>
        <taxon>eudicotyledons</taxon>
        <taxon>Gunneridae</taxon>
        <taxon>Pentapetalae</taxon>
        <taxon>rosids</taxon>
        <taxon>fabids</taxon>
        <taxon>Cucurbitales</taxon>
        <taxon>Cucurbitaceae</taxon>
        <taxon>Benincaseae</taxon>
        <taxon>Cucumis</taxon>
    </lineage>
</organism>
<name>A0A5D3CB43_CUCMM</name>
<evidence type="ECO:0000313" key="5">
    <source>
        <dbReference type="Proteomes" id="UP000321393"/>
    </source>
</evidence>
<dbReference type="Proteomes" id="UP000321947">
    <property type="component" value="Unassembled WGS sequence"/>
</dbReference>
<comment type="caution">
    <text evidence="4">The sequence shown here is derived from an EMBL/GenBank/DDBJ whole genome shotgun (WGS) entry which is preliminary data.</text>
</comment>
<evidence type="ECO:0000313" key="4">
    <source>
        <dbReference type="EMBL" id="TYK08398.1"/>
    </source>
</evidence>
<feature type="compositionally biased region" description="Polar residues" evidence="1">
    <location>
        <begin position="367"/>
        <end position="376"/>
    </location>
</feature>
<feature type="compositionally biased region" description="Basic and acidic residues" evidence="1">
    <location>
        <begin position="43"/>
        <end position="63"/>
    </location>
</feature>
<proteinExistence type="predicted"/>
<feature type="compositionally biased region" description="Basic and acidic residues" evidence="1">
    <location>
        <begin position="380"/>
        <end position="417"/>
    </location>
</feature>
<protein>
    <submittedName>
        <fullName evidence="3 4">Mitochondrial protein</fullName>
    </submittedName>
</protein>
<dbReference type="OrthoDB" id="1711174at2759"/>
<feature type="region of interest" description="Disordered" evidence="1">
    <location>
        <begin position="39"/>
        <end position="80"/>
    </location>
</feature>
<accession>A0A5D3CB43</accession>
<evidence type="ECO:0000259" key="2">
    <source>
        <dbReference type="Pfam" id="PF07727"/>
    </source>
</evidence>
<reference evidence="5 6" key="1">
    <citation type="submission" date="2019-08" db="EMBL/GenBank/DDBJ databases">
        <title>Draft genome sequences of two oriental melons (Cucumis melo L. var makuwa).</title>
        <authorList>
            <person name="Kwon S.-Y."/>
        </authorList>
    </citation>
    <scope>NUCLEOTIDE SEQUENCE [LARGE SCALE GENOMIC DNA]</scope>
    <source>
        <strain evidence="6">cv. Chang Bougi</strain>
        <strain evidence="5">cv. SW 3</strain>
        <tissue evidence="4">Leaf</tissue>
    </source>
</reference>
<gene>
    <name evidence="4" type="ORF">E5676_scaffold654G00060</name>
    <name evidence="3" type="ORF">E6C27_scaffold67G00680</name>
</gene>
<dbReference type="AlphaFoldDB" id="A0A5D3CB43"/>
<dbReference type="Pfam" id="PF07727">
    <property type="entry name" value="RVT_2"/>
    <property type="match status" value="1"/>
</dbReference>
<evidence type="ECO:0000313" key="3">
    <source>
        <dbReference type="EMBL" id="KAA0041731.1"/>
    </source>
</evidence>
<dbReference type="STRING" id="1194695.A0A5D3CB43"/>
<sequence length="592" mass="66651">MECKRVRGGEVELPMLRRMREGSETPFIDEVRGRNVGTPVVKIEMKQELEMREKGNSEKEESPGPKQPPPPPWTPPWKNYSKKFRHRRSIQWANPGHRPRNLPAINDFTTASVGHVGPRAAVLNLTTHPIRFYASLPVQPSHPSGHPLSHASPMIMGNQFSFVSTARNNDIPRISVGNSTVGPQPDSSLAPIAGKGQIVLIDGFSLHNVLHMPKLSYNLLSVSKITHELHCTATFLPESVCFQDLNSGRTIGTVRHSRGLFILNDDTSDSSISTTSLLSSYFSTSAHDFMLWHFWLVDSAYHFGDSSDWGAGNTTTQEGIHFFSIDRFIKPTPSTVSDIDHHPIILPTNQVPWKTYYRRNLRKEVGSPTSQPSAPIQDSKPPRDQEKNSGDETEVRTETSNNEVEHGHTGKLDKYDPSLDLPSALRKECPEWKNVVIEGMKALEKNNTWKICALPKGHKHVECKWVFTLKYKADGTFERHKARLDAKGFTQTYGVDYLETFSPIAKLNTEVYMSPLPGFEAQFGQQVCKLQKSLYGLKQSLRAWFDRFTTFVKSQGYSQGHSDHTLFTKVFETGKITALIVYVDDIVLSIDD</sequence>
<feature type="region of interest" description="Disordered" evidence="1">
    <location>
        <begin position="364"/>
        <end position="417"/>
    </location>
</feature>
<dbReference type="EMBL" id="SSTD01012824">
    <property type="protein sequence ID" value="TYK08398.1"/>
    <property type="molecule type" value="Genomic_DNA"/>
</dbReference>
<dbReference type="EMBL" id="SSTE01016227">
    <property type="protein sequence ID" value="KAA0041731.1"/>
    <property type="molecule type" value="Genomic_DNA"/>
</dbReference>
<dbReference type="InterPro" id="IPR013103">
    <property type="entry name" value="RVT_2"/>
</dbReference>
<dbReference type="Proteomes" id="UP000321393">
    <property type="component" value="Unassembled WGS sequence"/>
</dbReference>
<feature type="domain" description="Reverse transcriptase Ty1/copia-type" evidence="2">
    <location>
        <begin position="505"/>
        <end position="590"/>
    </location>
</feature>
<evidence type="ECO:0000313" key="6">
    <source>
        <dbReference type="Proteomes" id="UP000321947"/>
    </source>
</evidence>
<feature type="compositionally biased region" description="Pro residues" evidence="1">
    <location>
        <begin position="65"/>
        <end position="75"/>
    </location>
</feature>